<dbReference type="SMART" id="SM00388">
    <property type="entry name" value="HisKA"/>
    <property type="match status" value="1"/>
</dbReference>
<dbReference type="InterPro" id="IPR003661">
    <property type="entry name" value="HisK_dim/P_dom"/>
</dbReference>
<evidence type="ECO:0000313" key="15">
    <source>
        <dbReference type="EMBL" id="PWV64842.1"/>
    </source>
</evidence>
<evidence type="ECO:0000256" key="9">
    <source>
        <dbReference type="ARBA" id="ARBA00023231"/>
    </source>
</evidence>
<dbReference type="InterPro" id="IPR013656">
    <property type="entry name" value="PAS_4"/>
</dbReference>
<keyword evidence="4" id="KW-0808">Transferase</keyword>
<dbReference type="Proteomes" id="UP000246569">
    <property type="component" value="Unassembled WGS sequence"/>
</dbReference>
<dbReference type="PROSITE" id="PS50109">
    <property type="entry name" value="HIS_KIN"/>
    <property type="match status" value="1"/>
</dbReference>
<evidence type="ECO:0000256" key="3">
    <source>
        <dbReference type="ARBA" id="ARBA00022553"/>
    </source>
</evidence>
<evidence type="ECO:0000256" key="10">
    <source>
        <dbReference type="ARBA" id="ARBA00037696"/>
    </source>
</evidence>
<evidence type="ECO:0000256" key="11">
    <source>
        <dbReference type="ARBA" id="ARBA00039567"/>
    </source>
</evidence>
<keyword evidence="8" id="KW-0902">Two-component regulatory system</keyword>
<dbReference type="InterPro" id="IPR036097">
    <property type="entry name" value="HisK_dim/P_sf"/>
</dbReference>
<keyword evidence="6 15" id="KW-0418">Kinase</keyword>
<evidence type="ECO:0000256" key="6">
    <source>
        <dbReference type="ARBA" id="ARBA00022777"/>
    </source>
</evidence>
<comment type="caution">
    <text evidence="15">The sequence shown here is derived from an EMBL/GenBank/DDBJ whole genome shotgun (WGS) entry which is preliminary data.</text>
</comment>
<sequence>MVRTDYPRRVTDNLTTGVVVLDRQLRTVYMNAAAEMLFALSFRQALGAAFRDLAIGAEALESGMRRCLATTHPYTERELTLILPGEHMITVDCTVTPVVEGEQVIELLVELRQVDRQLRISREENLIAQHSTTQTLVRNLAHEIKNPLGGLRGAAQLLEHELPDDRLQEYTRIIIHEADRLRGLVDRMLGPTHPAARKDVNLHEVLERVRSLVVAEGLGSTEIVRDYDPSIPLLKGDFDQLVQALLNIVRNAAQALAGGGTIQLRTRVARQCTIGVKRHKLVARLDIIDNGPGIPPEIKERIFYPMITGRAEGTGLGLSIAQGLVSQHGGLIECQSQPGETTFTLLLPLE</sequence>
<dbReference type="Gene3D" id="3.30.565.10">
    <property type="entry name" value="Histidine kinase-like ATPase, C-terminal domain"/>
    <property type="match status" value="1"/>
</dbReference>
<dbReference type="Gene3D" id="3.30.450.20">
    <property type="entry name" value="PAS domain"/>
    <property type="match status" value="1"/>
</dbReference>
<evidence type="ECO:0000256" key="4">
    <source>
        <dbReference type="ARBA" id="ARBA00022679"/>
    </source>
</evidence>
<dbReference type="InterPro" id="IPR000014">
    <property type="entry name" value="PAS"/>
</dbReference>
<dbReference type="PANTHER" id="PTHR43065:SF16">
    <property type="entry name" value="SENSORY HISTIDINE KINASE_PHOSPHATASE NTRB"/>
    <property type="match status" value="1"/>
</dbReference>
<dbReference type="SUPFAM" id="SSF47384">
    <property type="entry name" value="Homodimeric domain of signal transducing histidine kinase"/>
    <property type="match status" value="1"/>
</dbReference>
<name>A0A317MZW5_9GAMM</name>
<dbReference type="Pfam" id="PF08448">
    <property type="entry name" value="PAS_4"/>
    <property type="match status" value="1"/>
</dbReference>
<reference evidence="15 16" key="1">
    <citation type="submission" date="2018-05" db="EMBL/GenBank/DDBJ databases">
        <title>Genomic Encyclopedia of Type Strains, Phase IV (KMG-IV): sequencing the most valuable type-strain genomes for metagenomic binning, comparative biology and taxonomic classification.</title>
        <authorList>
            <person name="Goeker M."/>
        </authorList>
    </citation>
    <scope>NUCLEOTIDE SEQUENCE [LARGE SCALE GENOMIC DNA]</scope>
    <source>
        <strain evidence="15 16">DSM 23606</strain>
    </source>
</reference>
<evidence type="ECO:0000256" key="2">
    <source>
        <dbReference type="ARBA" id="ARBA00012438"/>
    </source>
</evidence>
<dbReference type="Pfam" id="PF02518">
    <property type="entry name" value="HATPase_c"/>
    <property type="match status" value="1"/>
</dbReference>
<keyword evidence="5" id="KW-0547">Nucleotide-binding</keyword>
<dbReference type="InterPro" id="IPR035965">
    <property type="entry name" value="PAS-like_dom_sf"/>
</dbReference>
<dbReference type="SUPFAM" id="SSF55874">
    <property type="entry name" value="ATPase domain of HSP90 chaperone/DNA topoisomerase II/histidine kinase"/>
    <property type="match status" value="1"/>
</dbReference>
<evidence type="ECO:0000259" key="14">
    <source>
        <dbReference type="PROSITE" id="PS50109"/>
    </source>
</evidence>
<organism evidence="15 16">
    <name type="scientific">Plasticicumulans acidivorans</name>
    <dbReference type="NCBI Taxonomy" id="886464"/>
    <lineage>
        <taxon>Bacteria</taxon>
        <taxon>Pseudomonadati</taxon>
        <taxon>Pseudomonadota</taxon>
        <taxon>Gammaproteobacteria</taxon>
        <taxon>Candidatus Competibacteraceae</taxon>
        <taxon>Plasticicumulans</taxon>
    </lineage>
</organism>
<evidence type="ECO:0000256" key="5">
    <source>
        <dbReference type="ARBA" id="ARBA00022741"/>
    </source>
</evidence>
<accession>A0A317MZW5</accession>
<dbReference type="PRINTS" id="PR00344">
    <property type="entry name" value="BCTRLSENSOR"/>
</dbReference>
<dbReference type="InterPro" id="IPR003594">
    <property type="entry name" value="HATPase_dom"/>
</dbReference>
<dbReference type="Gene3D" id="1.10.287.130">
    <property type="match status" value="1"/>
</dbReference>
<dbReference type="EC" id="2.7.13.3" evidence="2"/>
<dbReference type="CDD" id="cd00082">
    <property type="entry name" value="HisKA"/>
    <property type="match status" value="1"/>
</dbReference>
<gene>
    <name evidence="15" type="ORF">C7443_102496</name>
</gene>
<keyword evidence="9" id="KW-0535">Nitrogen fixation</keyword>
<comment type="function">
    <text evidence="10">Member of the two-component regulatory system NtrB/NtrC, which controls expression of the nitrogen-regulated (ntr) genes in response to nitrogen limitation. Under conditions of nitrogen limitation, NtrB autophosphorylates and transfers the phosphoryl group to NtrC. In the presence of nitrogen, acts as a phosphatase that dephosphorylates and inactivates NtrC.</text>
</comment>
<dbReference type="EMBL" id="QGTJ01000002">
    <property type="protein sequence ID" value="PWV64842.1"/>
    <property type="molecule type" value="Genomic_DNA"/>
</dbReference>
<dbReference type="GO" id="GO:0000155">
    <property type="term" value="F:phosphorelay sensor kinase activity"/>
    <property type="evidence" value="ECO:0007669"/>
    <property type="project" value="InterPro"/>
</dbReference>
<dbReference type="SMART" id="SM00387">
    <property type="entry name" value="HATPase_c"/>
    <property type="match status" value="1"/>
</dbReference>
<dbReference type="InterPro" id="IPR005467">
    <property type="entry name" value="His_kinase_dom"/>
</dbReference>
<keyword evidence="3" id="KW-0597">Phosphoprotein</keyword>
<keyword evidence="7" id="KW-0067">ATP-binding</keyword>
<proteinExistence type="predicted"/>
<dbReference type="Pfam" id="PF00512">
    <property type="entry name" value="HisKA"/>
    <property type="match status" value="1"/>
</dbReference>
<dbReference type="GO" id="GO:0005524">
    <property type="term" value="F:ATP binding"/>
    <property type="evidence" value="ECO:0007669"/>
    <property type="project" value="UniProtKB-KW"/>
</dbReference>
<evidence type="ECO:0000256" key="7">
    <source>
        <dbReference type="ARBA" id="ARBA00022840"/>
    </source>
</evidence>
<dbReference type="InterPro" id="IPR036890">
    <property type="entry name" value="HATPase_C_sf"/>
</dbReference>
<evidence type="ECO:0000256" key="13">
    <source>
        <dbReference type="ARBA" id="ARBA00043094"/>
    </source>
</evidence>
<evidence type="ECO:0000256" key="12">
    <source>
        <dbReference type="ARBA" id="ARBA00042313"/>
    </source>
</evidence>
<dbReference type="SUPFAM" id="SSF55785">
    <property type="entry name" value="PYP-like sensor domain (PAS domain)"/>
    <property type="match status" value="1"/>
</dbReference>
<dbReference type="SMART" id="SM00091">
    <property type="entry name" value="PAS"/>
    <property type="match status" value="1"/>
</dbReference>
<evidence type="ECO:0000256" key="8">
    <source>
        <dbReference type="ARBA" id="ARBA00023012"/>
    </source>
</evidence>
<comment type="catalytic activity">
    <reaction evidence="1">
        <text>ATP + protein L-histidine = ADP + protein N-phospho-L-histidine.</text>
        <dbReference type="EC" id="2.7.13.3"/>
    </reaction>
</comment>
<dbReference type="NCBIfam" id="NF008293">
    <property type="entry name" value="PRK11073.1"/>
    <property type="match status" value="1"/>
</dbReference>
<feature type="domain" description="Histidine kinase" evidence="14">
    <location>
        <begin position="139"/>
        <end position="350"/>
    </location>
</feature>
<dbReference type="CDD" id="cd00130">
    <property type="entry name" value="PAS"/>
    <property type="match status" value="1"/>
</dbReference>
<evidence type="ECO:0000256" key="1">
    <source>
        <dbReference type="ARBA" id="ARBA00000085"/>
    </source>
</evidence>
<protein>
    <recommendedName>
        <fullName evidence="11">Sensory histidine kinase/phosphatase NtrB</fullName>
        <ecNumber evidence="2">2.7.13.3</ecNumber>
    </recommendedName>
    <alternativeName>
        <fullName evidence="12">Nitrogen regulation protein NR(II)</fullName>
    </alternativeName>
    <alternativeName>
        <fullName evidence="13">Nitrogen regulator II</fullName>
    </alternativeName>
</protein>
<evidence type="ECO:0000313" key="16">
    <source>
        <dbReference type="Proteomes" id="UP000246569"/>
    </source>
</evidence>
<dbReference type="AlphaFoldDB" id="A0A317MZW5"/>
<dbReference type="PANTHER" id="PTHR43065">
    <property type="entry name" value="SENSOR HISTIDINE KINASE"/>
    <property type="match status" value="1"/>
</dbReference>
<keyword evidence="16" id="KW-1185">Reference proteome</keyword>
<dbReference type="InterPro" id="IPR004358">
    <property type="entry name" value="Sig_transdc_His_kin-like_C"/>
</dbReference>